<dbReference type="SUPFAM" id="SSF53067">
    <property type="entry name" value="Actin-like ATPase domain"/>
    <property type="match status" value="1"/>
</dbReference>
<dbReference type="Pfam" id="PF19278">
    <property type="entry name" value="Hydant_A_C"/>
    <property type="match status" value="1"/>
</dbReference>
<evidence type="ECO:0000259" key="1">
    <source>
        <dbReference type="Pfam" id="PF01968"/>
    </source>
</evidence>
<accession>A0A1B1ULI8</accession>
<dbReference type="GO" id="GO:0017168">
    <property type="term" value="F:5-oxoprolinase (ATP-hydrolyzing) activity"/>
    <property type="evidence" value="ECO:0007669"/>
    <property type="project" value="TreeGrafter"/>
</dbReference>
<gene>
    <name evidence="4" type="ORF">LMTR13_29670</name>
</gene>
<feature type="domain" description="Hydantoinase/oxoprolinase N-terminal" evidence="2">
    <location>
        <begin position="3"/>
        <end position="183"/>
    </location>
</feature>
<reference evidence="4 5" key="1">
    <citation type="submission" date="2016-07" db="EMBL/GenBank/DDBJ databases">
        <title>Complete genome sequence of Bradyrhizobium icense LMTR 13T, a potential inoculant strain isolated from lima bean (Phaseolus lunatus) in Peru.</title>
        <authorList>
            <person name="Ormeno-Orrillo E."/>
            <person name="Duran D."/>
            <person name="Rogel M.A."/>
            <person name="Rey L."/>
            <person name="Imperial J."/>
            <person name="Ruiz-Argueso T."/>
            <person name="Martinez-Romero E."/>
        </authorList>
    </citation>
    <scope>NUCLEOTIDE SEQUENCE [LARGE SCALE GENOMIC DNA]</scope>
    <source>
        <strain evidence="4 5">LMTR 13</strain>
    </source>
</reference>
<dbReference type="InterPro" id="IPR045079">
    <property type="entry name" value="Oxoprolinase-like"/>
</dbReference>
<dbReference type="PANTHER" id="PTHR11365">
    <property type="entry name" value="5-OXOPROLINASE RELATED"/>
    <property type="match status" value="1"/>
</dbReference>
<dbReference type="Gene3D" id="3.30.420.40">
    <property type="match status" value="1"/>
</dbReference>
<proteinExistence type="predicted"/>
<dbReference type="Proteomes" id="UP000092839">
    <property type="component" value="Chromosome"/>
</dbReference>
<dbReference type="PANTHER" id="PTHR11365:SF23">
    <property type="entry name" value="HYPOTHETICAL 5-OXOPROLINASE (EUROFUNG)-RELATED"/>
    <property type="match status" value="1"/>
</dbReference>
<dbReference type="RefSeq" id="WP_065730866.1">
    <property type="nucleotide sequence ID" value="NZ_CP016428.1"/>
</dbReference>
<protein>
    <submittedName>
        <fullName evidence="4">5-oxoprolinase</fullName>
    </submittedName>
</protein>
<evidence type="ECO:0000313" key="5">
    <source>
        <dbReference type="Proteomes" id="UP000092839"/>
    </source>
</evidence>
<sequence>MFRIGVDVGGTYTDLVATDETGRTIFAKSPSTPADQSIGVMAGLEELARRLNVTRAEMLAATDRLVHGTTVATNALLERKGAKVALITTEGHRDVIEMREGLKPDRYDLRSPPPAPLVPRDLRFGVKERLKADGCVLIPLDTKSLDDAIAGIRQSGAASVAVCFLHSYLNPVHELAAVERLKQALPGISISRSSDVLPQIKEYERVSTTIVNAYVEPIVRRYLTNLETRLTEAGFRGGLFVVLSHGGMAPVEEASRLAAGTVLSGPAGGMSGGRRCSDLLGIPDLVPFDMGGTSTDISLIAGGQVSLSADGMLAGQRIALRSLDIASIAAGGGSIASVDASRTLRVGPESAGSVPGPACYGNGGEAATVTDANVVLGYLDAAAFMGGKRPLVRAASEAAVDRVAAAMELSRVEAAAGIYRMINLNMADGIRLMTLRRGVDPRKFALLSFGGAAGLHAAEVARELEIKRIIVPTVASVLSAWGMLTSDLRYEVSRTHYGTGRISADEVRELFAGLEQQAAGRLRSWFNGPIAIERSAEMRYGEQIFEIDVSLDGLDWNAPNLVDQIEDRFHVRHEELYTYASRGQEVVFVNARVAAVGEVERQDEGEHEAALSSACSPRSRRQAFFGGWREVPVYALDELQPGHTLTGPAIIEAETTTVLVDTGDRVAVNPLGWLDIALR</sequence>
<dbReference type="GO" id="GO:0006749">
    <property type="term" value="P:glutathione metabolic process"/>
    <property type="evidence" value="ECO:0007669"/>
    <property type="project" value="TreeGrafter"/>
</dbReference>
<keyword evidence="5" id="KW-1185">Reference proteome</keyword>
<dbReference type="InterPro" id="IPR049517">
    <property type="entry name" value="ACX-like_C"/>
</dbReference>
<dbReference type="EMBL" id="CP016428">
    <property type="protein sequence ID" value="ANW03694.1"/>
    <property type="molecule type" value="Genomic_DNA"/>
</dbReference>
<dbReference type="Pfam" id="PF01968">
    <property type="entry name" value="Hydantoinase_A"/>
    <property type="match status" value="1"/>
</dbReference>
<dbReference type="Pfam" id="PF05378">
    <property type="entry name" value="Hydant_A_N"/>
    <property type="match status" value="1"/>
</dbReference>
<feature type="domain" description="Hydantoinase A/oxoprolinase" evidence="1">
    <location>
        <begin position="205"/>
        <end position="491"/>
    </location>
</feature>
<organism evidence="4 5">
    <name type="scientific">Bradyrhizobium icense</name>
    <dbReference type="NCBI Taxonomy" id="1274631"/>
    <lineage>
        <taxon>Bacteria</taxon>
        <taxon>Pseudomonadati</taxon>
        <taxon>Pseudomonadota</taxon>
        <taxon>Alphaproteobacteria</taxon>
        <taxon>Hyphomicrobiales</taxon>
        <taxon>Nitrobacteraceae</taxon>
        <taxon>Bradyrhizobium</taxon>
    </lineage>
</organism>
<dbReference type="InterPro" id="IPR008040">
    <property type="entry name" value="Hydant_A_N"/>
</dbReference>
<feature type="domain" description="Acetophenone carboxylase-like C-terminal" evidence="3">
    <location>
        <begin position="529"/>
        <end position="668"/>
    </location>
</feature>
<dbReference type="STRING" id="1274631.LMTR13_29670"/>
<dbReference type="GO" id="GO:0005829">
    <property type="term" value="C:cytosol"/>
    <property type="evidence" value="ECO:0007669"/>
    <property type="project" value="TreeGrafter"/>
</dbReference>
<dbReference type="OrthoDB" id="9759608at2"/>
<evidence type="ECO:0000313" key="4">
    <source>
        <dbReference type="EMBL" id="ANW03694.1"/>
    </source>
</evidence>
<name>A0A1B1ULI8_9BRAD</name>
<dbReference type="InterPro" id="IPR043129">
    <property type="entry name" value="ATPase_NBD"/>
</dbReference>
<dbReference type="InterPro" id="IPR002821">
    <property type="entry name" value="Hydantoinase_A"/>
</dbReference>
<evidence type="ECO:0000259" key="3">
    <source>
        <dbReference type="Pfam" id="PF19278"/>
    </source>
</evidence>
<evidence type="ECO:0000259" key="2">
    <source>
        <dbReference type="Pfam" id="PF05378"/>
    </source>
</evidence>
<dbReference type="KEGG" id="bic:LMTR13_29670"/>
<dbReference type="AlphaFoldDB" id="A0A1B1ULI8"/>